<dbReference type="InterPro" id="IPR023631">
    <property type="entry name" value="Amidase_dom"/>
</dbReference>
<evidence type="ECO:0000256" key="1">
    <source>
        <dbReference type="ARBA" id="ARBA00009199"/>
    </source>
</evidence>
<dbReference type="InterPro" id="IPR000120">
    <property type="entry name" value="Amidase"/>
</dbReference>
<evidence type="ECO:0000313" key="4">
    <source>
        <dbReference type="Proteomes" id="UP001623600"/>
    </source>
</evidence>
<dbReference type="PANTHER" id="PTHR11895">
    <property type="entry name" value="TRANSAMIDASE"/>
    <property type="match status" value="1"/>
</dbReference>
<organism evidence="3 4">
    <name type="scientific">Candidatus Clostridium helianthi</name>
    <dbReference type="NCBI Taxonomy" id="3381660"/>
    <lineage>
        <taxon>Bacteria</taxon>
        <taxon>Bacillati</taxon>
        <taxon>Bacillota</taxon>
        <taxon>Clostridia</taxon>
        <taxon>Eubacteriales</taxon>
        <taxon>Clostridiaceae</taxon>
        <taxon>Clostridium</taxon>
    </lineage>
</organism>
<sequence>MPATELAAAVRSKQVSPVEVTDAVLARINRLNPGLNAFVTLIEDDARRQARQAEQAVMRGQELGALHGVP</sequence>
<protein>
    <submittedName>
        <fullName evidence="3">Amidase family protein</fullName>
    </submittedName>
</protein>
<dbReference type="Proteomes" id="UP001623600">
    <property type="component" value="Unassembled WGS sequence"/>
</dbReference>
<dbReference type="Gene3D" id="3.90.1300.10">
    <property type="entry name" value="Amidase signature (AS) domain"/>
    <property type="match status" value="1"/>
</dbReference>
<feature type="domain" description="Amidase" evidence="2">
    <location>
        <begin position="19"/>
        <end position="70"/>
    </location>
</feature>
<accession>A0ABW8SDV5</accession>
<feature type="non-terminal residue" evidence="3">
    <location>
        <position position="70"/>
    </location>
</feature>
<dbReference type="SUPFAM" id="SSF75304">
    <property type="entry name" value="Amidase signature (AS) enzymes"/>
    <property type="match status" value="1"/>
</dbReference>
<gene>
    <name evidence="3" type="ORF">ACJDTP_27870</name>
</gene>
<comment type="similarity">
    <text evidence="1">Belongs to the amidase family.</text>
</comment>
<dbReference type="PANTHER" id="PTHR11895:SF7">
    <property type="entry name" value="GLUTAMYL-TRNA(GLN) AMIDOTRANSFERASE SUBUNIT A, MITOCHONDRIAL"/>
    <property type="match status" value="1"/>
</dbReference>
<proteinExistence type="inferred from homology"/>
<keyword evidence="4" id="KW-1185">Reference proteome</keyword>
<dbReference type="EMBL" id="JBJIAB010000183">
    <property type="protein sequence ID" value="MFL0168845.1"/>
    <property type="molecule type" value="Genomic_DNA"/>
</dbReference>
<comment type="caution">
    <text evidence="3">The sequence shown here is derived from an EMBL/GenBank/DDBJ whole genome shotgun (WGS) entry which is preliminary data.</text>
</comment>
<reference evidence="3 4" key="1">
    <citation type="submission" date="2024-11" db="EMBL/GenBank/DDBJ databases">
        <authorList>
            <person name="Heng Y.C."/>
            <person name="Lim A.C.H."/>
            <person name="Lee J.K.Y."/>
            <person name="Kittelmann S."/>
        </authorList>
    </citation>
    <scope>NUCLEOTIDE SEQUENCE [LARGE SCALE GENOMIC DNA]</scope>
    <source>
        <strain evidence="3 4">WILCCON 0112</strain>
    </source>
</reference>
<evidence type="ECO:0000259" key="2">
    <source>
        <dbReference type="Pfam" id="PF01425"/>
    </source>
</evidence>
<dbReference type="InterPro" id="IPR036928">
    <property type="entry name" value="AS_sf"/>
</dbReference>
<dbReference type="Pfam" id="PF01425">
    <property type="entry name" value="Amidase"/>
    <property type="match status" value="1"/>
</dbReference>
<name>A0ABW8SDV5_9CLOT</name>
<evidence type="ECO:0000313" key="3">
    <source>
        <dbReference type="EMBL" id="MFL0168845.1"/>
    </source>
</evidence>